<keyword evidence="1" id="KW-0547">Nucleotide-binding</keyword>
<dbReference type="InterPro" id="IPR011009">
    <property type="entry name" value="Kinase-like_dom_sf"/>
</dbReference>
<dbReference type="InterPro" id="IPR017441">
    <property type="entry name" value="Protein_kinase_ATP_BS"/>
</dbReference>
<dbReference type="Gramene" id="OMO90774">
    <property type="protein sequence ID" value="OMO90774"/>
    <property type="gene ID" value="CCACVL1_07299"/>
</dbReference>
<dbReference type="PROSITE" id="PS00107">
    <property type="entry name" value="PROTEIN_KINASE_ATP"/>
    <property type="match status" value="1"/>
</dbReference>
<sequence length="134" mass="15309">MGICFSIEEELEQRRHHQHHSLSKRSPEMEDSVERQSPTVLPLTAKDVKDLRKNPGYSNVDIFTYEETRLATKQFRPDYILGEGGFGVVYKGVIDENVRPGYKSTAVAVKELNPEGFQGDREWLDSDLGLELKI</sequence>
<accession>A0A1R3J7K3</accession>
<protein>
    <recommendedName>
        <fullName evidence="5">Protein kinase domain-containing protein</fullName>
    </recommendedName>
</protein>
<evidence type="ECO:0000256" key="1">
    <source>
        <dbReference type="PROSITE-ProRule" id="PRU10141"/>
    </source>
</evidence>
<evidence type="ECO:0000313" key="4">
    <source>
        <dbReference type="Proteomes" id="UP000188268"/>
    </source>
</evidence>
<name>A0A1R3J7K3_COCAP</name>
<evidence type="ECO:0000256" key="2">
    <source>
        <dbReference type="SAM" id="MobiDB-lite"/>
    </source>
</evidence>
<dbReference type="EMBL" id="AWWV01008408">
    <property type="protein sequence ID" value="OMO90774.1"/>
    <property type="molecule type" value="Genomic_DNA"/>
</dbReference>
<feature type="compositionally biased region" description="Basic and acidic residues" evidence="2">
    <location>
        <begin position="25"/>
        <end position="34"/>
    </location>
</feature>
<feature type="compositionally biased region" description="Basic residues" evidence="2">
    <location>
        <begin position="14"/>
        <end position="23"/>
    </location>
</feature>
<proteinExistence type="predicted"/>
<dbReference type="STRING" id="210143.A0A1R3J7K3"/>
<dbReference type="Proteomes" id="UP000188268">
    <property type="component" value="Unassembled WGS sequence"/>
</dbReference>
<comment type="caution">
    <text evidence="3">The sequence shown here is derived from an EMBL/GenBank/DDBJ whole genome shotgun (WGS) entry which is preliminary data.</text>
</comment>
<dbReference type="AlphaFoldDB" id="A0A1R3J7K3"/>
<dbReference type="SUPFAM" id="SSF56112">
    <property type="entry name" value="Protein kinase-like (PK-like)"/>
    <property type="match status" value="1"/>
</dbReference>
<dbReference type="GO" id="GO:0005524">
    <property type="term" value="F:ATP binding"/>
    <property type="evidence" value="ECO:0007669"/>
    <property type="project" value="UniProtKB-UniRule"/>
</dbReference>
<reference evidence="3 4" key="1">
    <citation type="submission" date="2013-09" db="EMBL/GenBank/DDBJ databases">
        <title>Corchorus capsularis genome sequencing.</title>
        <authorList>
            <person name="Alam M."/>
            <person name="Haque M.S."/>
            <person name="Islam M.S."/>
            <person name="Emdad E.M."/>
            <person name="Islam M.M."/>
            <person name="Ahmed B."/>
            <person name="Halim A."/>
            <person name="Hossen Q.M.M."/>
            <person name="Hossain M.Z."/>
            <person name="Ahmed R."/>
            <person name="Khan M.M."/>
            <person name="Islam R."/>
            <person name="Rashid M.M."/>
            <person name="Khan S.A."/>
            <person name="Rahman M.S."/>
            <person name="Alam M."/>
        </authorList>
    </citation>
    <scope>NUCLEOTIDE SEQUENCE [LARGE SCALE GENOMIC DNA]</scope>
    <source>
        <strain evidence="4">cv. CVL-1</strain>
        <tissue evidence="3">Whole seedling</tissue>
    </source>
</reference>
<gene>
    <name evidence="3" type="ORF">CCACVL1_07299</name>
</gene>
<dbReference type="Gene3D" id="3.30.200.20">
    <property type="entry name" value="Phosphorylase Kinase, domain 1"/>
    <property type="match status" value="1"/>
</dbReference>
<dbReference type="OrthoDB" id="4062651at2759"/>
<feature type="binding site" evidence="1">
    <location>
        <position position="110"/>
    </location>
    <ligand>
        <name>ATP</name>
        <dbReference type="ChEBI" id="CHEBI:30616"/>
    </ligand>
</feature>
<evidence type="ECO:0008006" key="5">
    <source>
        <dbReference type="Google" id="ProtNLM"/>
    </source>
</evidence>
<dbReference type="InterPro" id="IPR050823">
    <property type="entry name" value="Plant_Ser_Thr_Prot_Kinase"/>
</dbReference>
<keyword evidence="1" id="KW-0067">ATP-binding</keyword>
<feature type="region of interest" description="Disordered" evidence="2">
    <location>
        <begin position="14"/>
        <end position="40"/>
    </location>
</feature>
<keyword evidence="4" id="KW-1185">Reference proteome</keyword>
<dbReference type="PANTHER" id="PTHR45621">
    <property type="entry name" value="OS01G0588500 PROTEIN-RELATED"/>
    <property type="match status" value="1"/>
</dbReference>
<evidence type="ECO:0000313" key="3">
    <source>
        <dbReference type="EMBL" id="OMO90774.1"/>
    </source>
</evidence>
<organism evidence="3 4">
    <name type="scientific">Corchorus capsularis</name>
    <name type="common">Jute</name>
    <dbReference type="NCBI Taxonomy" id="210143"/>
    <lineage>
        <taxon>Eukaryota</taxon>
        <taxon>Viridiplantae</taxon>
        <taxon>Streptophyta</taxon>
        <taxon>Embryophyta</taxon>
        <taxon>Tracheophyta</taxon>
        <taxon>Spermatophyta</taxon>
        <taxon>Magnoliopsida</taxon>
        <taxon>eudicotyledons</taxon>
        <taxon>Gunneridae</taxon>
        <taxon>Pentapetalae</taxon>
        <taxon>rosids</taxon>
        <taxon>malvids</taxon>
        <taxon>Malvales</taxon>
        <taxon>Malvaceae</taxon>
        <taxon>Grewioideae</taxon>
        <taxon>Apeibeae</taxon>
        <taxon>Corchorus</taxon>
    </lineage>
</organism>